<comment type="similarity">
    <text evidence="1 6 7">Belongs to the TRAFAC class TrmE-Era-EngA-EngB-Septin-like GTPase superfamily. Era GTPase family.</text>
</comment>
<feature type="region of interest" description="G1" evidence="7">
    <location>
        <begin position="15"/>
        <end position="22"/>
    </location>
</feature>
<feature type="binding site" evidence="6">
    <location>
        <begin position="125"/>
        <end position="128"/>
    </location>
    <ligand>
        <name>GTP</name>
        <dbReference type="ChEBI" id="CHEBI:37565"/>
    </ligand>
</feature>
<dbReference type="GO" id="GO:0005829">
    <property type="term" value="C:cytosol"/>
    <property type="evidence" value="ECO:0007669"/>
    <property type="project" value="TreeGrafter"/>
</dbReference>
<dbReference type="NCBIfam" id="TIGR00231">
    <property type="entry name" value="small_GTP"/>
    <property type="match status" value="1"/>
</dbReference>
<evidence type="ECO:0000256" key="5">
    <source>
        <dbReference type="ARBA" id="ARBA00023134"/>
    </source>
</evidence>
<dbReference type="GO" id="GO:0070181">
    <property type="term" value="F:small ribosomal subunit rRNA binding"/>
    <property type="evidence" value="ECO:0007669"/>
    <property type="project" value="UniProtKB-UniRule"/>
</dbReference>
<feature type="region of interest" description="G5" evidence="7">
    <location>
        <begin position="153"/>
        <end position="155"/>
    </location>
</feature>
<dbReference type="NCBIfam" id="TIGR00436">
    <property type="entry name" value="era"/>
    <property type="match status" value="1"/>
</dbReference>
<feature type="region of interest" description="G2" evidence="7">
    <location>
        <begin position="41"/>
        <end position="45"/>
    </location>
</feature>
<dbReference type="InterPro" id="IPR005225">
    <property type="entry name" value="Small_GTP-bd"/>
</dbReference>
<dbReference type="InterPro" id="IPR009019">
    <property type="entry name" value="KH_sf_prok-type"/>
</dbReference>
<dbReference type="GO" id="GO:0003924">
    <property type="term" value="F:GTPase activity"/>
    <property type="evidence" value="ECO:0007669"/>
    <property type="project" value="UniProtKB-UniRule"/>
</dbReference>
<dbReference type="InterPro" id="IPR027417">
    <property type="entry name" value="P-loop_NTPase"/>
</dbReference>
<evidence type="ECO:0000256" key="6">
    <source>
        <dbReference type="HAMAP-Rule" id="MF_00367"/>
    </source>
</evidence>
<organism evidence="9">
    <name type="scientific">uncultured Gemmatimonadales bacterium HF0200_36I24</name>
    <dbReference type="NCBI Taxonomy" id="723614"/>
    <lineage>
        <taxon>Bacteria</taxon>
        <taxon>Pseudomonadati</taxon>
        <taxon>Gemmatimonadota</taxon>
        <taxon>Gemmatimonadia</taxon>
        <taxon>Gemmatimonadales</taxon>
        <taxon>environmental samples</taxon>
    </lineage>
</organism>
<sequence length="300" mass="33669">MSTQVSRAGYIALAGLPNSGKSTLMNRLVGQKISIVTPKAQTTWQRITGIRTTDNEQGIFLDTPGLLLAKDLLQKGMLEESLEAISEADVVVLILDATNFSSNKDKDQIKEVLSLSSAPVFAAINKIDIANPRDITDIVGWIESELGVEARGISALMDRGVEELWVDLAKHLPESPFLYPPEDVASLSVRFFVAEFVRETIFEQFQDEIPYAVFVSVEDFRENQDPVYIKANVWVEKKSQKRILVGNQGKAIRELGRLSRGKIEEFIDCSVYLDLWVKVLPNWRKKPLSLRRLGLRVPVL</sequence>
<keyword evidence="6" id="KW-1003">Cell membrane</keyword>
<dbReference type="InterPro" id="IPR006073">
    <property type="entry name" value="GTP-bd"/>
</dbReference>
<dbReference type="InterPro" id="IPR005662">
    <property type="entry name" value="GTPase_Era-like"/>
</dbReference>
<dbReference type="NCBIfam" id="NF000908">
    <property type="entry name" value="PRK00089.1"/>
    <property type="match status" value="1"/>
</dbReference>
<comment type="subunit">
    <text evidence="6">Monomer.</text>
</comment>
<dbReference type="InterPro" id="IPR030388">
    <property type="entry name" value="G_ERA_dom"/>
</dbReference>
<gene>
    <name evidence="6" type="primary">era</name>
</gene>
<comment type="function">
    <text evidence="6">An essential GTPase that binds both GDP and GTP, with rapid nucleotide exchange. Plays a role in 16S rRNA processing and 30S ribosomal subunit biogenesis and possibly also in cell cycle regulation and energy metabolism.</text>
</comment>
<evidence type="ECO:0000256" key="3">
    <source>
        <dbReference type="ARBA" id="ARBA00022741"/>
    </source>
</evidence>
<evidence type="ECO:0000256" key="7">
    <source>
        <dbReference type="PROSITE-ProRule" id="PRU01050"/>
    </source>
</evidence>
<dbReference type="GO" id="GO:0043024">
    <property type="term" value="F:ribosomal small subunit binding"/>
    <property type="evidence" value="ECO:0007669"/>
    <property type="project" value="TreeGrafter"/>
</dbReference>
<name>E7C493_9BACT</name>
<dbReference type="AlphaFoldDB" id="E7C493"/>
<evidence type="ECO:0000256" key="4">
    <source>
        <dbReference type="ARBA" id="ARBA00022884"/>
    </source>
</evidence>
<evidence type="ECO:0000313" key="9">
    <source>
        <dbReference type="EMBL" id="ADI22267.1"/>
    </source>
</evidence>
<dbReference type="InterPro" id="IPR004044">
    <property type="entry name" value="KH_dom_type_2"/>
</dbReference>
<evidence type="ECO:0000256" key="2">
    <source>
        <dbReference type="ARBA" id="ARBA00020484"/>
    </source>
</evidence>
<proteinExistence type="inferred from homology"/>
<accession>E7C493</accession>
<dbReference type="PANTHER" id="PTHR42698:SF1">
    <property type="entry name" value="GTPASE ERA, MITOCHONDRIAL"/>
    <property type="match status" value="1"/>
</dbReference>
<dbReference type="GO" id="GO:0005886">
    <property type="term" value="C:plasma membrane"/>
    <property type="evidence" value="ECO:0007669"/>
    <property type="project" value="UniProtKB-SubCell"/>
</dbReference>
<dbReference type="HAMAP" id="MF_00367">
    <property type="entry name" value="GTPase_Era"/>
    <property type="match status" value="1"/>
</dbReference>
<dbReference type="Gene3D" id="3.30.300.20">
    <property type="match status" value="1"/>
</dbReference>
<dbReference type="InterPro" id="IPR015946">
    <property type="entry name" value="KH_dom-like_a/b"/>
</dbReference>
<dbReference type="Pfam" id="PF01926">
    <property type="entry name" value="MMR_HSR1"/>
    <property type="match status" value="1"/>
</dbReference>
<feature type="region of interest" description="G4" evidence="7">
    <location>
        <begin position="125"/>
        <end position="128"/>
    </location>
</feature>
<keyword evidence="5 6" id="KW-0342">GTP-binding</keyword>
<evidence type="ECO:0000256" key="1">
    <source>
        <dbReference type="ARBA" id="ARBA00007921"/>
    </source>
</evidence>
<protein>
    <recommendedName>
        <fullName evidence="2 6">GTPase Era</fullName>
    </recommendedName>
</protein>
<dbReference type="PROSITE" id="PS51713">
    <property type="entry name" value="G_ERA"/>
    <property type="match status" value="1"/>
</dbReference>
<keyword evidence="4 6" id="KW-0694">RNA-binding</keyword>
<comment type="subcellular location">
    <subcellularLocation>
        <location evidence="6">Cytoplasm</location>
    </subcellularLocation>
    <subcellularLocation>
        <location evidence="6">Cell membrane</location>
        <topology evidence="6">Peripheral membrane protein</topology>
    </subcellularLocation>
</comment>
<keyword evidence="6" id="KW-0472">Membrane</keyword>
<feature type="binding site" evidence="6">
    <location>
        <begin position="15"/>
        <end position="22"/>
    </location>
    <ligand>
        <name>GTP</name>
        <dbReference type="ChEBI" id="CHEBI:37565"/>
    </ligand>
</feature>
<dbReference type="PANTHER" id="PTHR42698">
    <property type="entry name" value="GTPASE ERA"/>
    <property type="match status" value="1"/>
</dbReference>
<feature type="binding site" evidence="6">
    <location>
        <begin position="62"/>
        <end position="66"/>
    </location>
    <ligand>
        <name>GTP</name>
        <dbReference type="ChEBI" id="CHEBI:37565"/>
    </ligand>
</feature>
<feature type="region of interest" description="G3" evidence="7">
    <location>
        <begin position="62"/>
        <end position="65"/>
    </location>
</feature>
<keyword evidence="3 6" id="KW-0547">Nucleotide-binding</keyword>
<keyword evidence="6" id="KW-0963">Cytoplasm</keyword>
<dbReference type="SUPFAM" id="SSF54814">
    <property type="entry name" value="Prokaryotic type KH domain (KH-domain type II)"/>
    <property type="match status" value="1"/>
</dbReference>
<keyword evidence="6" id="KW-0699">rRNA-binding</keyword>
<dbReference type="Gene3D" id="3.40.50.300">
    <property type="entry name" value="P-loop containing nucleotide triphosphate hydrolases"/>
    <property type="match status" value="1"/>
</dbReference>
<dbReference type="SUPFAM" id="SSF52540">
    <property type="entry name" value="P-loop containing nucleoside triphosphate hydrolases"/>
    <property type="match status" value="1"/>
</dbReference>
<dbReference type="CDD" id="cd04163">
    <property type="entry name" value="Era"/>
    <property type="match status" value="1"/>
</dbReference>
<evidence type="ECO:0000259" key="8">
    <source>
        <dbReference type="PROSITE" id="PS51713"/>
    </source>
</evidence>
<reference evidence="9" key="1">
    <citation type="submission" date="2010-01" db="EMBL/GenBank/DDBJ databases">
        <title>Genome fragments of uncultured bacteria from the North Pacific subtropical Gyre.</title>
        <authorList>
            <person name="Pham V.D."/>
            <person name="Delong E.F."/>
        </authorList>
    </citation>
    <scope>NUCLEOTIDE SEQUENCE</scope>
</reference>
<dbReference type="GO" id="GO:0000028">
    <property type="term" value="P:ribosomal small subunit assembly"/>
    <property type="evidence" value="ECO:0007669"/>
    <property type="project" value="TreeGrafter"/>
</dbReference>
<dbReference type="EMBL" id="GU567980">
    <property type="protein sequence ID" value="ADI22267.1"/>
    <property type="molecule type" value="Genomic_DNA"/>
</dbReference>
<dbReference type="PRINTS" id="PR00326">
    <property type="entry name" value="GTP1OBG"/>
</dbReference>
<feature type="domain" description="Era-type G" evidence="8">
    <location>
        <begin position="7"/>
        <end position="174"/>
    </location>
</feature>
<dbReference type="GO" id="GO:0005525">
    <property type="term" value="F:GTP binding"/>
    <property type="evidence" value="ECO:0007669"/>
    <property type="project" value="UniProtKB-UniRule"/>
</dbReference>
<dbReference type="Pfam" id="PF07650">
    <property type="entry name" value="KH_2"/>
    <property type="match status" value="1"/>
</dbReference>
<dbReference type="CDD" id="cd22534">
    <property type="entry name" value="KH-II_Era"/>
    <property type="match status" value="1"/>
</dbReference>
<keyword evidence="6" id="KW-0690">Ribosome biogenesis</keyword>